<evidence type="ECO:0000313" key="3">
    <source>
        <dbReference type="Proteomes" id="UP001249851"/>
    </source>
</evidence>
<reference evidence="2" key="1">
    <citation type="journal article" date="2023" name="G3 (Bethesda)">
        <title>Whole genome assembly and annotation of the endangered Caribbean coral Acropora cervicornis.</title>
        <authorList>
            <person name="Selwyn J.D."/>
            <person name="Vollmer S.V."/>
        </authorList>
    </citation>
    <scope>NUCLEOTIDE SEQUENCE</scope>
    <source>
        <strain evidence="2">K2</strain>
    </source>
</reference>
<evidence type="ECO:0000256" key="1">
    <source>
        <dbReference type="SAM" id="MobiDB-lite"/>
    </source>
</evidence>
<keyword evidence="3" id="KW-1185">Reference proteome</keyword>
<dbReference type="EMBL" id="JARQWQ010000018">
    <property type="protein sequence ID" value="KAK2565771.1"/>
    <property type="molecule type" value="Genomic_DNA"/>
</dbReference>
<dbReference type="Proteomes" id="UP001249851">
    <property type="component" value="Unassembled WGS sequence"/>
</dbReference>
<dbReference type="AlphaFoldDB" id="A0AAD9V910"/>
<gene>
    <name evidence="2" type="ORF">P5673_010034</name>
</gene>
<name>A0AAD9V910_ACRCE</name>
<comment type="caution">
    <text evidence="2">The sequence shown here is derived from an EMBL/GenBank/DDBJ whole genome shotgun (WGS) entry which is preliminary data.</text>
</comment>
<protein>
    <submittedName>
        <fullName evidence="2">Uncharacterized protein</fullName>
    </submittedName>
</protein>
<proteinExistence type="predicted"/>
<feature type="region of interest" description="Disordered" evidence="1">
    <location>
        <begin position="45"/>
        <end position="71"/>
    </location>
</feature>
<feature type="compositionally biased region" description="Polar residues" evidence="1">
    <location>
        <begin position="45"/>
        <end position="54"/>
    </location>
</feature>
<reference evidence="2" key="2">
    <citation type="journal article" date="2023" name="Science">
        <title>Genomic signatures of disease resistance in endangered staghorn corals.</title>
        <authorList>
            <person name="Vollmer S.V."/>
            <person name="Selwyn J.D."/>
            <person name="Despard B.A."/>
            <person name="Roesel C.L."/>
        </authorList>
    </citation>
    <scope>NUCLEOTIDE SEQUENCE</scope>
    <source>
        <strain evidence="2">K2</strain>
    </source>
</reference>
<accession>A0AAD9V910</accession>
<sequence>MGRMFSLKLCDKRVFSRCGRALLLTTSALDRTLLSPSFSLSNFRNWPDNTTASHPLSEISKGPPYHRREDV</sequence>
<evidence type="ECO:0000313" key="2">
    <source>
        <dbReference type="EMBL" id="KAK2565771.1"/>
    </source>
</evidence>
<organism evidence="2 3">
    <name type="scientific">Acropora cervicornis</name>
    <name type="common">Staghorn coral</name>
    <dbReference type="NCBI Taxonomy" id="6130"/>
    <lineage>
        <taxon>Eukaryota</taxon>
        <taxon>Metazoa</taxon>
        <taxon>Cnidaria</taxon>
        <taxon>Anthozoa</taxon>
        <taxon>Hexacorallia</taxon>
        <taxon>Scleractinia</taxon>
        <taxon>Astrocoeniina</taxon>
        <taxon>Acroporidae</taxon>
        <taxon>Acropora</taxon>
    </lineage>
</organism>